<accession>A0ABY4TS67</accession>
<dbReference type="GO" id="GO:0051213">
    <property type="term" value="F:dioxygenase activity"/>
    <property type="evidence" value="ECO:0007669"/>
    <property type="project" value="UniProtKB-KW"/>
</dbReference>
<keyword evidence="2" id="KW-0560">Oxidoreductase</keyword>
<evidence type="ECO:0000313" key="3">
    <source>
        <dbReference type="Proteomes" id="UP001055580"/>
    </source>
</evidence>
<keyword evidence="3" id="KW-1185">Reference proteome</keyword>
<evidence type="ECO:0000313" key="2">
    <source>
        <dbReference type="EMBL" id="URW75230.1"/>
    </source>
</evidence>
<keyword evidence="2" id="KW-0223">Dioxygenase</keyword>
<dbReference type="InterPro" id="IPR008775">
    <property type="entry name" value="Phytyl_CoA_dOase-like"/>
</dbReference>
<dbReference type="SUPFAM" id="SSF51197">
    <property type="entry name" value="Clavaminate synthase-like"/>
    <property type="match status" value="1"/>
</dbReference>
<dbReference type="Gene3D" id="2.60.120.620">
    <property type="entry name" value="q2cbj1_9rhob like domain"/>
    <property type="match status" value="1"/>
</dbReference>
<name>A0ABY4TS67_9SPHN</name>
<protein>
    <submittedName>
        <fullName evidence="2">Phytanoyl-CoA dioxygenase family protein</fullName>
    </submittedName>
</protein>
<proteinExistence type="predicted"/>
<dbReference type="Proteomes" id="UP001055580">
    <property type="component" value="Chromosome"/>
</dbReference>
<organism evidence="2 3">
    <name type="scientific">Sphingomonas donggukensis</name>
    <dbReference type="NCBI Taxonomy" id="2949093"/>
    <lineage>
        <taxon>Bacteria</taxon>
        <taxon>Pseudomonadati</taxon>
        <taxon>Pseudomonadota</taxon>
        <taxon>Alphaproteobacteria</taxon>
        <taxon>Sphingomonadales</taxon>
        <taxon>Sphingomonadaceae</taxon>
        <taxon>Sphingomonas</taxon>
    </lineage>
</organism>
<gene>
    <name evidence="2" type="ORF">M9980_11860</name>
</gene>
<reference evidence="2" key="1">
    <citation type="submission" date="2022-05" db="EMBL/GenBank/DDBJ databases">
        <title>Sphingomonas sp. strain RMG20 Genome sequencing and assembly.</title>
        <authorList>
            <person name="Kim I."/>
        </authorList>
    </citation>
    <scope>NUCLEOTIDE SEQUENCE</scope>
    <source>
        <strain evidence="2">RMG20</strain>
    </source>
</reference>
<dbReference type="Pfam" id="PF05721">
    <property type="entry name" value="PhyH"/>
    <property type="match status" value="1"/>
</dbReference>
<sequence length="255" mass="26914">MEHSSTVVPKRSEGIKQQPAGAAKAASDDTGFTPVLALSMEADGAALHKGAAVPCLAALEAALSNVATNQPGIRLTGLPKLADVLAQGGAIAAIAATYLGASARPVRAVLFDKTPAANWALGWHQDRTIAVQAQHEVAGFGPWTRKAGLLHVEPPFAVIEAMVTLRIHLEVVPADNAPLLIARRSHRIGRIPVREVETIVARSELLACVAERGDVWVYATPILHASAASNGRRRRVLQVDYSAQSLPAPLEWLGV</sequence>
<dbReference type="RefSeq" id="WP_250751114.1">
    <property type="nucleotide sequence ID" value="NZ_CP098401.1"/>
</dbReference>
<evidence type="ECO:0000256" key="1">
    <source>
        <dbReference type="SAM" id="MobiDB-lite"/>
    </source>
</evidence>
<dbReference type="EMBL" id="CP098401">
    <property type="protein sequence ID" value="URW75230.1"/>
    <property type="molecule type" value="Genomic_DNA"/>
</dbReference>
<feature type="region of interest" description="Disordered" evidence="1">
    <location>
        <begin position="1"/>
        <end position="27"/>
    </location>
</feature>